<dbReference type="GeneID" id="54356650"/>
<feature type="chain" id="PRO_5026888950" description="Apple domain-containing protein" evidence="1">
    <location>
        <begin position="22"/>
        <end position="433"/>
    </location>
</feature>
<reference evidence="3" key="2">
    <citation type="submission" date="2020-04" db="EMBL/GenBank/DDBJ databases">
        <authorList>
            <consortium name="NCBI Genome Project"/>
        </authorList>
    </citation>
    <scope>NUCLEOTIDE SEQUENCE</scope>
    <source>
        <strain evidence="3">CBS 342.82</strain>
    </source>
</reference>
<dbReference type="Proteomes" id="UP000504637">
    <property type="component" value="Unplaced"/>
</dbReference>
<protein>
    <recommendedName>
        <fullName evidence="4">Apple domain-containing protein</fullName>
    </recommendedName>
</protein>
<accession>A0A6J3MDS9</accession>
<organism evidence="3">
    <name type="scientific">Dissoconium aciculare CBS 342.82</name>
    <dbReference type="NCBI Taxonomy" id="1314786"/>
    <lineage>
        <taxon>Eukaryota</taxon>
        <taxon>Fungi</taxon>
        <taxon>Dikarya</taxon>
        <taxon>Ascomycota</taxon>
        <taxon>Pezizomycotina</taxon>
        <taxon>Dothideomycetes</taxon>
        <taxon>Dothideomycetidae</taxon>
        <taxon>Mycosphaerellales</taxon>
        <taxon>Dissoconiaceae</taxon>
        <taxon>Dissoconium</taxon>
    </lineage>
</organism>
<reference evidence="3" key="1">
    <citation type="submission" date="2020-01" db="EMBL/GenBank/DDBJ databases">
        <authorList>
            <consortium name="DOE Joint Genome Institute"/>
            <person name="Haridas S."/>
            <person name="Albert R."/>
            <person name="Binder M."/>
            <person name="Bloem J."/>
            <person name="Labutti K."/>
            <person name="Salamov A."/>
            <person name="Andreopoulos B."/>
            <person name="Baker S.E."/>
            <person name="Barry K."/>
            <person name="Bills G."/>
            <person name="Bluhm B.H."/>
            <person name="Cannon C."/>
            <person name="Castanera R."/>
            <person name="Culley D.E."/>
            <person name="Daum C."/>
            <person name="Ezra D."/>
            <person name="Gonzalez J.B."/>
            <person name="Henrissat B."/>
            <person name="Kuo A."/>
            <person name="Liang C."/>
            <person name="Lipzen A."/>
            <person name="Lutzoni F."/>
            <person name="Magnuson J."/>
            <person name="Mondo S."/>
            <person name="Nolan M."/>
            <person name="Ohm R."/>
            <person name="Pangilinan J."/>
            <person name="Park H.-J."/>
            <person name="Ramirez L."/>
            <person name="Alfaro M."/>
            <person name="Sun H."/>
            <person name="Tritt A."/>
            <person name="Yoshinaga Y."/>
            <person name="Zwiers L.-H."/>
            <person name="Turgeon B.G."/>
            <person name="Goodwin S.B."/>
            <person name="Spatafora J.W."/>
            <person name="Crous P.W."/>
            <person name="Grigoriev I.V."/>
        </authorList>
    </citation>
    <scope>NUCLEOTIDE SEQUENCE</scope>
    <source>
        <strain evidence="3">CBS 342.82</strain>
    </source>
</reference>
<gene>
    <name evidence="3" type="ORF">K489DRAFT_104463</name>
</gene>
<reference evidence="3" key="3">
    <citation type="submission" date="2025-08" db="UniProtKB">
        <authorList>
            <consortium name="RefSeq"/>
        </authorList>
    </citation>
    <scope>IDENTIFICATION</scope>
    <source>
        <strain evidence="3">CBS 342.82</strain>
    </source>
</reference>
<evidence type="ECO:0000313" key="2">
    <source>
        <dbReference type="Proteomes" id="UP000504637"/>
    </source>
</evidence>
<keyword evidence="1" id="KW-0732">Signal</keyword>
<name>A0A6J3MDS9_9PEZI</name>
<evidence type="ECO:0000313" key="3">
    <source>
        <dbReference type="RefSeq" id="XP_033463069.1"/>
    </source>
</evidence>
<evidence type="ECO:0000256" key="1">
    <source>
        <dbReference type="SAM" id="SignalP"/>
    </source>
</evidence>
<feature type="signal peptide" evidence="1">
    <location>
        <begin position="1"/>
        <end position="21"/>
    </location>
</feature>
<evidence type="ECO:0008006" key="4">
    <source>
        <dbReference type="Google" id="ProtNLM"/>
    </source>
</evidence>
<dbReference type="RefSeq" id="XP_033463069.1">
    <property type="nucleotide sequence ID" value="XM_033598851.1"/>
</dbReference>
<keyword evidence="2" id="KW-1185">Reference proteome</keyword>
<proteinExistence type="predicted"/>
<sequence length="433" mass="46606">MKHRAFTVLLNVACGLVFGQATVYTNGESGNGQIKGSDDSKHAAVRPFAVNPNRDVPHHYQFENHSSRKGVSSSSWSKTVTVAVSACPTATVNSSHTSPGPYTSKTCRSIVTSTTLTTIKPITTVTYEINHGRGTIDGDPFTSYDHIQLRPTTIYPTTRYTVAATFTSLAFVTPSTTLGTFRTIIATPPPDFLPISSTLPQAYIGQNWNRKRSPRKDVCSPMTTTITKSVMLPTATSTAYTTLSGIIYTFSGPSLTLDEVAISKFDATYTGPVTVTATTPQIVTTSHQTTITKTITLPVQTVTATTSYVYPACETDTNLISAVQRGADYFGIIATAAEDINPDGRYISSEDCCIRAFRLGGVAYWQKTVNQQCLVYRVAADNRCVQSGHNVTVNAQPLGNPYSEVGAMTGNGVCGRVTTPNYQPPSNGPPRYK</sequence>
<dbReference type="AlphaFoldDB" id="A0A6J3MDS9"/>